<name>A0A0F9MVN7_9ZZZZ</name>
<organism evidence="1">
    <name type="scientific">marine sediment metagenome</name>
    <dbReference type="NCBI Taxonomy" id="412755"/>
    <lineage>
        <taxon>unclassified sequences</taxon>
        <taxon>metagenomes</taxon>
        <taxon>ecological metagenomes</taxon>
    </lineage>
</organism>
<proteinExistence type="predicted"/>
<dbReference type="AlphaFoldDB" id="A0A0F9MVN7"/>
<protein>
    <submittedName>
        <fullName evidence="1">Uncharacterized protein</fullName>
    </submittedName>
</protein>
<reference evidence="1" key="1">
    <citation type="journal article" date="2015" name="Nature">
        <title>Complex archaea that bridge the gap between prokaryotes and eukaryotes.</title>
        <authorList>
            <person name="Spang A."/>
            <person name="Saw J.H."/>
            <person name="Jorgensen S.L."/>
            <person name="Zaremba-Niedzwiedzka K."/>
            <person name="Martijn J."/>
            <person name="Lind A.E."/>
            <person name="van Eijk R."/>
            <person name="Schleper C."/>
            <person name="Guy L."/>
            <person name="Ettema T.J."/>
        </authorList>
    </citation>
    <scope>NUCLEOTIDE SEQUENCE</scope>
</reference>
<comment type="caution">
    <text evidence="1">The sequence shown here is derived from an EMBL/GenBank/DDBJ whole genome shotgun (WGS) entry which is preliminary data.</text>
</comment>
<dbReference type="Pfam" id="PF13289">
    <property type="entry name" value="SIR2_2"/>
    <property type="match status" value="1"/>
</dbReference>
<dbReference type="SUPFAM" id="SSF52467">
    <property type="entry name" value="DHS-like NAD/FAD-binding domain"/>
    <property type="match status" value="1"/>
</dbReference>
<sequence length="306" mass="35838">MSEEEKEKITEILSRENIEYKFDNGKPDIELITDLILKYRLSDNQNQYKNLEDSIRKNILNIINSTDNPNLELHIKFLKSLKKLVGINPETLFIFTTNYDLLFELAAKDSRIPLFNGFRGILYRYFDINSLKLKYGTIENNRIFNPTRELSINLLKLHGSISWNKNGENISEIANYKSIMADNCSIILPRKQKIRDTLVYPYDNLFRYSSQVIGSSKCKYLISCGYSFRDEHINDLFIIPKLQEGKIRFFALFKDEPDNIDRFKDYSNFNYLTKDKLYLNGNESNNTTDIWKFSKFVDALASKAGV</sequence>
<evidence type="ECO:0000313" key="1">
    <source>
        <dbReference type="EMBL" id="KKM80725.1"/>
    </source>
</evidence>
<gene>
    <name evidence="1" type="ORF">LCGC14_1336990</name>
</gene>
<dbReference type="EMBL" id="LAZR01008137">
    <property type="protein sequence ID" value="KKM80725.1"/>
    <property type="molecule type" value="Genomic_DNA"/>
</dbReference>
<dbReference type="InterPro" id="IPR029035">
    <property type="entry name" value="DHS-like_NAD/FAD-binding_dom"/>
</dbReference>
<accession>A0A0F9MVN7</accession>